<dbReference type="EMBL" id="JAAQYI010000009">
    <property type="protein sequence ID" value="NNA80496.1"/>
    <property type="molecule type" value="Genomic_DNA"/>
</dbReference>
<organism evidence="2 4">
    <name type="scientific">Pseudomonas lactis</name>
    <dbReference type="NCBI Taxonomy" id="1615674"/>
    <lineage>
        <taxon>Bacteria</taxon>
        <taxon>Pseudomonadati</taxon>
        <taxon>Pseudomonadota</taxon>
        <taxon>Gammaproteobacteria</taxon>
        <taxon>Pseudomonadales</taxon>
        <taxon>Pseudomonadaceae</taxon>
        <taxon>Pseudomonas</taxon>
    </lineage>
</organism>
<name>A0A7Y1MEU3_9PSED</name>
<dbReference type="Proteomes" id="UP000586252">
    <property type="component" value="Unassembled WGS sequence"/>
</dbReference>
<evidence type="ECO:0000313" key="1">
    <source>
        <dbReference type="EMBL" id="NNA74782.1"/>
    </source>
</evidence>
<reference evidence="3 4" key="1">
    <citation type="journal article" date="2020" name="Front. Microbiol.">
        <title>Genetic Organization of the aprX-lipA2 Operon Affects the Proteolytic Potential of Pseudomonas Species in Milk.</title>
        <authorList>
            <person name="Maier C."/>
            <person name="Huptas C."/>
            <person name="von Neubeck M."/>
            <person name="Scherer S."/>
            <person name="Wenning M."/>
            <person name="Lucking G."/>
        </authorList>
    </citation>
    <scope>NUCLEOTIDE SEQUENCE [LARGE SCALE GENOMIC DNA]</scope>
    <source>
        <strain evidence="2 4">WS 5404</strain>
        <strain evidence="1 3">WS 5405</strain>
    </source>
</reference>
<evidence type="ECO:0000313" key="2">
    <source>
        <dbReference type="EMBL" id="NNA80496.1"/>
    </source>
</evidence>
<proteinExistence type="predicted"/>
<accession>A0A7Y1MEU3</accession>
<evidence type="ECO:0000313" key="3">
    <source>
        <dbReference type="Proteomes" id="UP000535954"/>
    </source>
</evidence>
<protein>
    <submittedName>
        <fullName evidence="2">DUF3396 domain-containing protein</fullName>
    </submittedName>
</protein>
<dbReference type="RefSeq" id="WP_057710961.1">
    <property type="nucleotide sequence ID" value="NZ_JAAQYH010000009.1"/>
</dbReference>
<comment type="caution">
    <text evidence="2">The sequence shown here is derived from an EMBL/GenBank/DDBJ whole genome shotgun (WGS) entry which is preliminary data.</text>
</comment>
<dbReference type="EMBL" id="JAAQYH010000009">
    <property type="protein sequence ID" value="NNA74782.1"/>
    <property type="molecule type" value="Genomic_DNA"/>
</dbReference>
<dbReference type="GeneID" id="45734577"/>
<dbReference type="AlphaFoldDB" id="A0A7Y1MEU3"/>
<evidence type="ECO:0000313" key="4">
    <source>
        <dbReference type="Proteomes" id="UP000586252"/>
    </source>
</evidence>
<dbReference type="Proteomes" id="UP000535954">
    <property type="component" value="Unassembled WGS sequence"/>
</dbReference>
<dbReference type="Pfam" id="PF11876">
    <property type="entry name" value="TsiV"/>
    <property type="match status" value="1"/>
</dbReference>
<gene>
    <name evidence="1" type="ORF">HBO13_19250</name>
    <name evidence="2" type="ORF">HBO30_17345</name>
</gene>
<dbReference type="InterPro" id="IPR021815">
    <property type="entry name" value="TsiV"/>
</dbReference>
<sequence length="368" mass="42749">MNEEQLFKDFDAHRWDFTIVDKEDEEQPVLQVGLVVTFYLADAYLPARRKHIAEAFELYCRHFGEKLIWGYMGSEKIIKQDFCPQTMNRCLSYIQSDGFSDSASFMWSSQQGFEHPGKYMFEALLPVEWFERIHSALTTIRFYLPVEELKNKGGINFEKLIVDMCNILRPLHGSAGLGIQNSYEIQNYQHVEYELLENYRGLDLTLLIANESWRTGYSNLNWYTYLAHHWVSKLGTTEDLLEQLNDIRIGILPYEWGTIFRAGDWPALGKADVDPRPELYVMVNEVLKPLRVSNIGSLHYGSIAGEVRLNERTSNQWMRRFDLPNDSPKHPPSPLYRRISAAEQQQLNVSTQMLGDLFSQAPDGKFKL</sequence>